<comment type="caution">
    <text evidence="2">The sequence shown here is derived from an EMBL/GenBank/DDBJ whole genome shotgun (WGS) entry which is preliminary data.</text>
</comment>
<organism evidence="2 3">
    <name type="scientific">Portunus trituberculatus</name>
    <name type="common">Swimming crab</name>
    <name type="synonym">Neptunus trituberculatus</name>
    <dbReference type="NCBI Taxonomy" id="210409"/>
    <lineage>
        <taxon>Eukaryota</taxon>
        <taxon>Metazoa</taxon>
        <taxon>Ecdysozoa</taxon>
        <taxon>Arthropoda</taxon>
        <taxon>Crustacea</taxon>
        <taxon>Multicrustacea</taxon>
        <taxon>Malacostraca</taxon>
        <taxon>Eumalacostraca</taxon>
        <taxon>Eucarida</taxon>
        <taxon>Decapoda</taxon>
        <taxon>Pleocyemata</taxon>
        <taxon>Brachyura</taxon>
        <taxon>Eubrachyura</taxon>
        <taxon>Portunoidea</taxon>
        <taxon>Portunidae</taxon>
        <taxon>Portuninae</taxon>
        <taxon>Portunus</taxon>
    </lineage>
</organism>
<protein>
    <submittedName>
        <fullName evidence="2">Uncharacterized protein</fullName>
    </submittedName>
</protein>
<dbReference type="AlphaFoldDB" id="A0A5B7F1M1"/>
<evidence type="ECO:0000313" key="2">
    <source>
        <dbReference type="EMBL" id="MPC39003.1"/>
    </source>
</evidence>
<feature type="region of interest" description="Disordered" evidence="1">
    <location>
        <begin position="115"/>
        <end position="136"/>
    </location>
</feature>
<name>A0A5B7F1M1_PORTR</name>
<reference evidence="2 3" key="1">
    <citation type="submission" date="2019-05" db="EMBL/GenBank/DDBJ databases">
        <title>Another draft genome of Portunus trituberculatus and its Hox gene families provides insights of decapod evolution.</title>
        <authorList>
            <person name="Jeong J.-H."/>
            <person name="Song I."/>
            <person name="Kim S."/>
            <person name="Choi T."/>
            <person name="Kim D."/>
            <person name="Ryu S."/>
            <person name="Kim W."/>
        </authorList>
    </citation>
    <scope>NUCLEOTIDE SEQUENCE [LARGE SCALE GENOMIC DNA]</scope>
    <source>
        <tissue evidence="2">Muscle</tissue>
    </source>
</reference>
<dbReference type="EMBL" id="VSRR010004230">
    <property type="protein sequence ID" value="MPC39003.1"/>
    <property type="molecule type" value="Genomic_DNA"/>
</dbReference>
<sequence>MNTPCEEPDRDRPSQNLSPTATFRPCLCPAVTRPYQRRGKQTPPPQVFAALLSQLPRPRRRPCQDLAWSHPMPVCNFVPSRGLAYPVSLSTFILTFAYLSFFAEALAACPCPLRRPKKPQQDSSPKFKTEAPNHNPCRWSGNSGSFLSSTFGCTAQLHPASLTGHPIMESGEGRGRPHWRS</sequence>
<evidence type="ECO:0000313" key="3">
    <source>
        <dbReference type="Proteomes" id="UP000324222"/>
    </source>
</evidence>
<evidence type="ECO:0000256" key="1">
    <source>
        <dbReference type="SAM" id="MobiDB-lite"/>
    </source>
</evidence>
<dbReference type="Proteomes" id="UP000324222">
    <property type="component" value="Unassembled WGS sequence"/>
</dbReference>
<accession>A0A5B7F1M1</accession>
<feature type="region of interest" description="Disordered" evidence="1">
    <location>
        <begin position="1"/>
        <end position="21"/>
    </location>
</feature>
<gene>
    <name evidence="2" type="ORF">E2C01_032523</name>
</gene>
<keyword evidence="3" id="KW-1185">Reference proteome</keyword>
<proteinExistence type="predicted"/>